<dbReference type="PROSITE" id="PS51257">
    <property type="entry name" value="PROKAR_LIPOPROTEIN"/>
    <property type="match status" value="1"/>
</dbReference>
<feature type="domain" description="Allene oxide cyclase barrel-like" evidence="2">
    <location>
        <begin position="48"/>
        <end position="163"/>
    </location>
</feature>
<gene>
    <name evidence="3" type="ORF">FOH10_32445</name>
</gene>
<organism evidence="3 4">
    <name type="scientific">Nocardia otitidiscaviarum</name>
    <dbReference type="NCBI Taxonomy" id="1823"/>
    <lineage>
        <taxon>Bacteria</taxon>
        <taxon>Bacillati</taxon>
        <taxon>Actinomycetota</taxon>
        <taxon>Actinomycetes</taxon>
        <taxon>Mycobacteriales</taxon>
        <taxon>Nocardiaceae</taxon>
        <taxon>Nocardia</taxon>
    </lineage>
</organism>
<evidence type="ECO:0000313" key="4">
    <source>
        <dbReference type="Proteomes" id="UP000317039"/>
    </source>
</evidence>
<keyword evidence="1" id="KW-0732">Signal</keyword>
<proteinExistence type="predicted"/>
<evidence type="ECO:0000256" key="1">
    <source>
        <dbReference type="SAM" id="SignalP"/>
    </source>
</evidence>
<name>A0A516NUZ6_9NOCA</name>
<dbReference type="EMBL" id="CP041695">
    <property type="protein sequence ID" value="QDP82735.1"/>
    <property type="molecule type" value="Genomic_DNA"/>
</dbReference>
<evidence type="ECO:0000313" key="3">
    <source>
        <dbReference type="EMBL" id="QDP82735.1"/>
    </source>
</evidence>
<dbReference type="KEGG" id="nod:FOH10_32445"/>
<sequence length="165" mass="17383">MLHNILRTKGALTAFAAVPLVAIAVSGCDTATGEADPPADAQVEVLELGVENDQYASLDLGQPGVSVGDMDVYFGNAIQDGRRVGRGGGSCQVIHVDGENVTMQCTITMEIADGSVTMQSLWVRGASPLDMAITGGTGTYREARGTVRFWDIGTPNERARAEIIR</sequence>
<dbReference type="InterPro" id="IPR041013">
    <property type="entry name" value="AOC-like"/>
</dbReference>
<dbReference type="GO" id="GO:0017000">
    <property type="term" value="P:antibiotic biosynthetic process"/>
    <property type="evidence" value="ECO:0007669"/>
    <property type="project" value="InterPro"/>
</dbReference>
<dbReference type="InterPro" id="IPR044859">
    <property type="entry name" value="Allene_oxi_cyc_Dirigent"/>
</dbReference>
<feature type="signal peptide" evidence="1">
    <location>
        <begin position="1"/>
        <end position="31"/>
    </location>
</feature>
<dbReference type="GO" id="GO:0009695">
    <property type="term" value="P:jasmonic acid biosynthetic process"/>
    <property type="evidence" value="ECO:0007669"/>
    <property type="project" value="InterPro"/>
</dbReference>
<dbReference type="GeneID" id="80337065"/>
<dbReference type="AlphaFoldDB" id="A0A516NUZ6"/>
<reference evidence="3 4" key="1">
    <citation type="submission" date="2019-07" db="EMBL/GenBank/DDBJ databases">
        <title>Complete Genome Sequence and Methylome Analysis of Nocardia otitidis-caviarum NEB252.</title>
        <authorList>
            <person name="Fomenkov A."/>
            <person name="Anton B.P."/>
            <person name="Vincze T."/>
            <person name="Roberts R.J."/>
        </authorList>
    </citation>
    <scope>NUCLEOTIDE SEQUENCE [LARGE SCALE GENOMIC DNA]</scope>
    <source>
        <strain evidence="3 4">NEB252</strain>
    </source>
</reference>
<protein>
    <recommendedName>
        <fullName evidence="2">Allene oxide cyclase barrel-like domain-containing protein</fullName>
    </recommendedName>
</protein>
<feature type="chain" id="PRO_5038401691" description="Allene oxide cyclase barrel-like domain-containing protein" evidence="1">
    <location>
        <begin position="32"/>
        <end position="165"/>
    </location>
</feature>
<dbReference type="GO" id="GO:0046423">
    <property type="term" value="F:allene-oxide cyclase activity"/>
    <property type="evidence" value="ECO:0007669"/>
    <property type="project" value="InterPro"/>
</dbReference>
<dbReference type="SUPFAM" id="SSF141493">
    <property type="entry name" value="Allene oxide cyclase-like"/>
    <property type="match status" value="1"/>
</dbReference>
<dbReference type="Gene3D" id="2.40.480.10">
    <property type="entry name" value="Allene oxide cyclase-like"/>
    <property type="match status" value="1"/>
</dbReference>
<dbReference type="Pfam" id="PF18678">
    <property type="entry name" value="AOC_like"/>
    <property type="match status" value="1"/>
</dbReference>
<dbReference type="Proteomes" id="UP000317039">
    <property type="component" value="Chromosome"/>
</dbReference>
<evidence type="ECO:0000259" key="2">
    <source>
        <dbReference type="Pfam" id="PF18678"/>
    </source>
</evidence>
<accession>A0A516NUZ6</accession>
<dbReference type="RefSeq" id="WP_143983490.1">
    <property type="nucleotide sequence ID" value="NZ_CP041695.1"/>
</dbReference>
<dbReference type="InterPro" id="IPR034871">
    <property type="entry name" value="Allene_oxi_cyc_sf"/>
</dbReference>